<dbReference type="InterPro" id="IPR038042">
    <property type="entry name" value="Gp37-like"/>
</dbReference>
<accession>A0A0F4UYH8</accession>
<evidence type="ECO:0000313" key="1">
    <source>
        <dbReference type="EMBL" id="KJZ61703.1"/>
    </source>
</evidence>
<dbReference type="OrthoDB" id="8612631at2"/>
<evidence type="ECO:0008006" key="3">
    <source>
        <dbReference type="Google" id="ProtNLM"/>
    </source>
</evidence>
<dbReference type="InterPro" id="IPR018602">
    <property type="entry name" value="Gp37/STM4215"/>
</dbReference>
<protein>
    <recommendedName>
        <fullName evidence="3">Gp37 protein</fullName>
    </recommendedName>
</protein>
<dbReference type="SUPFAM" id="SSF143749">
    <property type="entry name" value="Phage tail protein-like"/>
    <property type="match status" value="1"/>
</dbReference>
<dbReference type="AlphaFoldDB" id="A0A0F4UYH8"/>
<sequence>MTQVIPKTQTEQLMDAVLAKLQHDVGHELMVELFPENPLQYRLNHPRGAVLLAYGKSTFGGTESTDAIVQARNVVLRLTLIFRQLNGTAGVISYLDRIRACLTGWYPPNADQACRPLSEQFIGHQNGVWQYAQDFATRTTQLQFMPPEQGPLLKHAAFEEHP</sequence>
<comment type="caution">
    <text evidence="1">The sequence shown here is derived from an EMBL/GenBank/DDBJ whole genome shotgun (WGS) entry which is preliminary data.</text>
</comment>
<gene>
    <name evidence="1" type="ORF">VD17_28190</name>
</gene>
<dbReference type="Pfam" id="PF09646">
    <property type="entry name" value="Gp37"/>
    <property type="match status" value="1"/>
</dbReference>
<reference evidence="1 2" key="1">
    <citation type="submission" date="2015-03" db="EMBL/GenBank/DDBJ databases">
        <title>Comparative genomics of Pseudomonas insights into diversity of traits involved in vanlence and defense.</title>
        <authorList>
            <person name="Qin Y."/>
        </authorList>
    </citation>
    <scope>NUCLEOTIDE SEQUENCE [LARGE SCALE GENOMIC DNA]</scope>
    <source>
        <strain evidence="1 2">H24</strain>
    </source>
</reference>
<proteinExistence type="predicted"/>
<name>A0A0F4UYH8_PSEFL</name>
<evidence type="ECO:0000313" key="2">
    <source>
        <dbReference type="Proteomes" id="UP000033400"/>
    </source>
</evidence>
<dbReference type="Proteomes" id="UP000033400">
    <property type="component" value="Unassembled WGS sequence"/>
</dbReference>
<dbReference type="RefSeq" id="WP_046056689.1">
    <property type="nucleotide sequence ID" value="NZ_LACH01000073.1"/>
</dbReference>
<dbReference type="InterPro" id="IPR035934">
    <property type="entry name" value="Phage_tail_protein-like_sf"/>
</dbReference>
<dbReference type="EMBL" id="LACH01000073">
    <property type="protein sequence ID" value="KJZ61703.1"/>
    <property type="molecule type" value="Genomic_DNA"/>
</dbReference>
<dbReference type="PATRIC" id="fig|294.133.peg.5679"/>
<organism evidence="1 2">
    <name type="scientific">Pseudomonas fluorescens</name>
    <dbReference type="NCBI Taxonomy" id="294"/>
    <lineage>
        <taxon>Bacteria</taxon>
        <taxon>Pseudomonadati</taxon>
        <taxon>Pseudomonadota</taxon>
        <taxon>Gammaproteobacteria</taxon>
        <taxon>Pseudomonadales</taxon>
        <taxon>Pseudomonadaceae</taxon>
        <taxon>Pseudomonas</taxon>
    </lineage>
</organism>
<dbReference type="Gene3D" id="3.30.2000.10">
    <property type="entry name" value="Phage tail protein-like"/>
    <property type="match status" value="1"/>
</dbReference>